<keyword evidence="2" id="KW-1185">Reference proteome</keyword>
<proteinExistence type="predicted"/>
<reference evidence="1 2" key="1">
    <citation type="submission" date="2015-09" db="EMBL/GenBank/DDBJ databases">
        <title>Trachymyrmex cornetzi WGS genome.</title>
        <authorList>
            <person name="Nygaard S."/>
            <person name="Hu H."/>
            <person name="Boomsma J."/>
            <person name="Zhang G."/>
        </authorList>
    </citation>
    <scope>NUCLEOTIDE SEQUENCE [LARGE SCALE GENOMIC DNA]</scope>
    <source>
        <strain evidence="1">Tcor2-1</strain>
        <tissue evidence="1">Whole body</tissue>
    </source>
</reference>
<dbReference type="AlphaFoldDB" id="A0A195EDM6"/>
<sequence>MAGSSEVTGMKCMDWFSLGRLPRNWHRQQVMDYRARPFCEFPRRVRALKTLPVSLALLFLMLFDKLPSTYRLVNITPVSFDRIQLAVDVLSVQVLLVRVALILPRKFAEIRSKLSPLAALDEPQSAADA</sequence>
<name>A0A195EDM6_9HYME</name>
<gene>
    <name evidence="1" type="ORF">ALC57_04695</name>
</gene>
<organism evidence="1 2">
    <name type="scientific">Trachymyrmex cornetzi</name>
    <dbReference type="NCBI Taxonomy" id="471704"/>
    <lineage>
        <taxon>Eukaryota</taxon>
        <taxon>Metazoa</taxon>
        <taxon>Ecdysozoa</taxon>
        <taxon>Arthropoda</taxon>
        <taxon>Hexapoda</taxon>
        <taxon>Insecta</taxon>
        <taxon>Pterygota</taxon>
        <taxon>Neoptera</taxon>
        <taxon>Endopterygota</taxon>
        <taxon>Hymenoptera</taxon>
        <taxon>Apocrita</taxon>
        <taxon>Aculeata</taxon>
        <taxon>Formicoidea</taxon>
        <taxon>Formicidae</taxon>
        <taxon>Myrmicinae</taxon>
        <taxon>Trachymyrmex</taxon>
    </lineage>
</organism>
<evidence type="ECO:0000313" key="1">
    <source>
        <dbReference type="EMBL" id="KYN22912.1"/>
    </source>
</evidence>
<dbReference type="EMBL" id="KQ979074">
    <property type="protein sequence ID" value="KYN22912.1"/>
    <property type="molecule type" value="Genomic_DNA"/>
</dbReference>
<accession>A0A195EDM6</accession>
<dbReference type="Proteomes" id="UP000078492">
    <property type="component" value="Unassembled WGS sequence"/>
</dbReference>
<protein>
    <submittedName>
        <fullName evidence="1">Uncharacterized protein</fullName>
    </submittedName>
</protein>
<evidence type="ECO:0000313" key="2">
    <source>
        <dbReference type="Proteomes" id="UP000078492"/>
    </source>
</evidence>